<evidence type="ECO:0000313" key="4">
    <source>
        <dbReference type="Proteomes" id="UP000002316"/>
    </source>
</evidence>
<reference evidence="4" key="1">
    <citation type="journal article" date="2010" name="PLoS Negl. Trop. Dis.">
        <title>The genome sequence of Trypanosoma brucei gambiense, causative agent of chronic human african trypanosomiasis.</title>
        <authorList>
            <person name="Jackson A.P."/>
            <person name="Sanders M."/>
            <person name="Berry A."/>
            <person name="McQuillan J."/>
            <person name="Aslett M.A."/>
            <person name="Quail M.A."/>
            <person name="Chukualim B."/>
            <person name="Capewell P."/>
            <person name="MacLeod A."/>
            <person name="Melville S.E."/>
            <person name="Gibson W."/>
            <person name="Barry J.D."/>
            <person name="Berriman M."/>
            <person name="Hertz-Fowler C."/>
        </authorList>
    </citation>
    <scope>NUCLEOTIDE SEQUENCE [LARGE SCALE GENOMIC DNA]</scope>
    <source>
        <strain evidence="4">MHOM/CI/86/DAL972</strain>
    </source>
</reference>
<feature type="transmembrane region" description="Helical" evidence="2">
    <location>
        <begin position="12"/>
        <end position="36"/>
    </location>
</feature>
<keyword evidence="2" id="KW-0812">Transmembrane</keyword>
<evidence type="ECO:0000256" key="1">
    <source>
        <dbReference type="SAM" id="MobiDB-lite"/>
    </source>
</evidence>
<keyword evidence="2" id="KW-0472">Membrane</keyword>
<proteinExistence type="predicted"/>
<keyword evidence="2" id="KW-1133">Transmembrane helix</keyword>
<dbReference type="GeneID" id="23865705"/>
<dbReference type="EMBL" id="FN554973">
    <property type="protein sequence ID" value="CBH14980.1"/>
    <property type="molecule type" value="Genomic_DNA"/>
</dbReference>
<dbReference type="AlphaFoldDB" id="D0A138"/>
<dbReference type="RefSeq" id="XP_011777246.1">
    <property type="nucleotide sequence ID" value="XM_011778944.1"/>
</dbReference>
<organism evidence="3 4">
    <name type="scientific">Trypanosoma brucei gambiense (strain MHOM/CI/86/DAL972)</name>
    <dbReference type="NCBI Taxonomy" id="679716"/>
    <lineage>
        <taxon>Eukaryota</taxon>
        <taxon>Discoba</taxon>
        <taxon>Euglenozoa</taxon>
        <taxon>Kinetoplastea</taxon>
        <taxon>Metakinetoplastina</taxon>
        <taxon>Trypanosomatida</taxon>
        <taxon>Trypanosomatidae</taxon>
        <taxon>Trypanosoma</taxon>
    </lineage>
</organism>
<feature type="region of interest" description="Disordered" evidence="1">
    <location>
        <begin position="43"/>
        <end position="66"/>
    </location>
</feature>
<dbReference type="KEGG" id="tbg:TbgDal_X610"/>
<sequence>MEKVQHPIQISQMLFLFVPTLILHFSFHFLFFFSLVKKKSNNKTKQNGAAGRGAHPYHSSSRKKQQNISFLNRSPALLLPKFIRPFVYSFFPSFSSLSRAFIQQEEKKKRKIVLHLCEMK</sequence>
<accession>D0A138</accession>
<dbReference type="Proteomes" id="UP000002316">
    <property type="component" value="Chromosome 10"/>
</dbReference>
<gene>
    <name evidence="3" type="ORF">TbgDal_X610</name>
</gene>
<name>D0A138_TRYB9</name>
<evidence type="ECO:0000256" key="2">
    <source>
        <dbReference type="SAM" id="Phobius"/>
    </source>
</evidence>
<evidence type="ECO:0000313" key="3">
    <source>
        <dbReference type="EMBL" id="CBH14980.1"/>
    </source>
</evidence>
<protein>
    <submittedName>
        <fullName evidence="3">Uncharacterized protein</fullName>
    </submittedName>
</protein>